<evidence type="ECO:0000313" key="3">
    <source>
        <dbReference type="EMBL" id="KFE63981.1"/>
    </source>
</evidence>
<gene>
    <name evidence="3" type="ORF">DB31_2393</name>
</gene>
<dbReference type="AlphaFoldDB" id="A0A085W8G8"/>
<evidence type="ECO:0000259" key="2">
    <source>
        <dbReference type="Pfam" id="PF13205"/>
    </source>
</evidence>
<sequence length="574" mass="63210">MLACDPLREYLELEKPPPEPPVLTVTLDSTAPRFCRAGESVLLSATVEGGTPDEVSLFLDGSHVVTLSEPYRFTLDCTTSPEGTFSFVMKARLETRSFESPPMSVTVDRTAPAVLGLNPQTRFPSGNEPLEFLFSEPMDPRSLQSTSAWVRDENGTPVPCQLTLVENGLRLRLIPDLPLKPPVTLTAELAPPMLTDLAGNPLRADEQFPQSVTWWPFTRTGPAPSEATIQEADFASDPGRTGRVLAWTETEALRERPLLVVARWTKEGWEPLPMPRSEEERIRAAISPRVAMDRAGRIVLAWVEGTLPSFIYVKRFDGTGWQSLGTPSPSKGGEVSGLSMTLETDGDPILAWSDEEVIHVARWELTGWNTFGGPLEANPERDTPATSPAIATEADQVMVAWSEIPVGEAQPQVIVWEYQNQGWAPVGTPLVGDRASRSSAKEIALLLKDSKPLVAWSEVSQDLRSHEVYFSRRDGLTGWTPPEALQALTGSSPPGTPRLALDRNGAPWIAWERQGGPYNFEHIVYRKRGESGWGPEQLVARGFLVNFQLDGQDTPWAAVRRGWTPEGVVLTRPQ</sequence>
<reference evidence="3 4" key="1">
    <citation type="submission" date="2014-04" db="EMBL/GenBank/DDBJ databases">
        <title>Genome assembly of Hyalangium minutum DSM 14724.</title>
        <authorList>
            <person name="Sharma G."/>
            <person name="Subramanian S."/>
        </authorList>
    </citation>
    <scope>NUCLEOTIDE SEQUENCE [LARGE SCALE GENOMIC DNA]</scope>
    <source>
        <strain evidence="3 4">DSM 14724</strain>
    </source>
</reference>
<name>A0A085W8G8_9BACT</name>
<dbReference type="EMBL" id="JMCB01000015">
    <property type="protein sequence ID" value="KFE63981.1"/>
    <property type="molecule type" value="Genomic_DNA"/>
</dbReference>
<accession>A0A085W8G8</accession>
<dbReference type="Proteomes" id="UP000028725">
    <property type="component" value="Unassembled WGS sequence"/>
</dbReference>
<evidence type="ECO:0000256" key="1">
    <source>
        <dbReference type="ARBA" id="ARBA00022729"/>
    </source>
</evidence>
<proteinExistence type="predicted"/>
<comment type="caution">
    <text evidence="3">The sequence shown here is derived from an EMBL/GenBank/DDBJ whole genome shotgun (WGS) entry which is preliminary data.</text>
</comment>
<keyword evidence="1" id="KW-0732">Signal</keyword>
<dbReference type="STRING" id="394096.DB31_2393"/>
<dbReference type="Pfam" id="PF13205">
    <property type="entry name" value="Big_5"/>
    <property type="match status" value="1"/>
</dbReference>
<dbReference type="SUPFAM" id="SSF89372">
    <property type="entry name" value="Fucose-specific lectin"/>
    <property type="match status" value="1"/>
</dbReference>
<protein>
    <recommendedName>
        <fullName evidence="2">SbsA Ig-like domain-containing protein</fullName>
    </recommendedName>
</protein>
<dbReference type="InterPro" id="IPR032812">
    <property type="entry name" value="SbsA_Ig"/>
</dbReference>
<keyword evidence="4" id="KW-1185">Reference proteome</keyword>
<evidence type="ECO:0000313" key="4">
    <source>
        <dbReference type="Proteomes" id="UP000028725"/>
    </source>
</evidence>
<feature type="domain" description="SbsA Ig-like" evidence="2">
    <location>
        <begin position="108"/>
        <end position="218"/>
    </location>
</feature>
<organism evidence="3 4">
    <name type="scientific">Hyalangium minutum</name>
    <dbReference type="NCBI Taxonomy" id="394096"/>
    <lineage>
        <taxon>Bacteria</taxon>
        <taxon>Pseudomonadati</taxon>
        <taxon>Myxococcota</taxon>
        <taxon>Myxococcia</taxon>
        <taxon>Myxococcales</taxon>
        <taxon>Cystobacterineae</taxon>
        <taxon>Archangiaceae</taxon>
        <taxon>Hyalangium</taxon>
    </lineage>
</organism>